<reference evidence="1" key="1">
    <citation type="journal article" date="2023" name="G3 (Bethesda)">
        <title>A reference genome for the long-term kleptoplast-retaining sea slug Elysia crispata morphotype clarki.</title>
        <authorList>
            <person name="Eastman K.E."/>
            <person name="Pendleton A.L."/>
            <person name="Shaikh M.A."/>
            <person name="Suttiyut T."/>
            <person name="Ogas R."/>
            <person name="Tomko P."/>
            <person name="Gavelis G."/>
            <person name="Widhalm J.R."/>
            <person name="Wisecaver J.H."/>
        </authorList>
    </citation>
    <scope>NUCLEOTIDE SEQUENCE</scope>
    <source>
        <strain evidence="1">ECLA1</strain>
    </source>
</reference>
<comment type="caution">
    <text evidence="1">The sequence shown here is derived from an EMBL/GenBank/DDBJ whole genome shotgun (WGS) entry which is preliminary data.</text>
</comment>
<dbReference type="AlphaFoldDB" id="A0AAE1D9C1"/>
<evidence type="ECO:0000313" key="1">
    <source>
        <dbReference type="EMBL" id="KAK3761188.1"/>
    </source>
</evidence>
<name>A0AAE1D9C1_9GAST</name>
<sequence length="88" mass="9805">MAVRKQPSISQSKIIEKATGVQASQYHGLPNQSDTILPQRHVSVPWTTKPVGRHTPTEARLSYHGLPNQLDAILPQRHVPVPWTTKPV</sequence>
<proteinExistence type="predicted"/>
<dbReference type="EMBL" id="JAWDGP010004927">
    <property type="protein sequence ID" value="KAK3761188.1"/>
    <property type="molecule type" value="Genomic_DNA"/>
</dbReference>
<dbReference type="Proteomes" id="UP001283361">
    <property type="component" value="Unassembled WGS sequence"/>
</dbReference>
<gene>
    <name evidence="1" type="ORF">RRG08_022588</name>
</gene>
<keyword evidence="2" id="KW-1185">Reference proteome</keyword>
<protein>
    <submittedName>
        <fullName evidence="1">Uncharacterized protein</fullName>
    </submittedName>
</protein>
<organism evidence="1 2">
    <name type="scientific">Elysia crispata</name>
    <name type="common">lettuce slug</name>
    <dbReference type="NCBI Taxonomy" id="231223"/>
    <lineage>
        <taxon>Eukaryota</taxon>
        <taxon>Metazoa</taxon>
        <taxon>Spiralia</taxon>
        <taxon>Lophotrochozoa</taxon>
        <taxon>Mollusca</taxon>
        <taxon>Gastropoda</taxon>
        <taxon>Heterobranchia</taxon>
        <taxon>Euthyneura</taxon>
        <taxon>Panpulmonata</taxon>
        <taxon>Sacoglossa</taxon>
        <taxon>Placobranchoidea</taxon>
        <taxon>Plakobranchidae</taxon>
        <taxon>Elysia</taxon>
    </lineage>
</organism>
<evidence type="ECO:0000313" key="2">
    <source>
        <dbReference type="Proteomes" id="UP001283361"/>
    </source>
</evidence>
<accession>A0AAE1D9C1</accession>